<feature type="transmembrane region" description="Helical" evidence="2">
    <location>
        <begin position="117"/>
        <end position="141"/>
    </location>
</feature>
<proteinExistence type="predicted"/>
<keyword evidence="2" id="KW-1133">Transmembrane helix</keyword>
<feature type="transmembrane region" description="Helical" evidence="2">
    <location>
        <begin position="153"/>
        <end position="176"/>
    </location>
</feature>
<evidence type="ECO:0008006" key="5">
    <source>
        <dbReference type="Google" id="ProtNLM"/>
    </source>
</evidence>
<keyword evidence="2" id="KW-0812">Transmembrane</keyword>
<feature type="transmembrane region" description="Helical" evidence="2">
    <location>
        <begin position="71"/>
        <end position="97"/>
    </location>
</feature>
<reference evidence="4" key="1">
    <citation type="journal article" date="2019" name="Int. J. Syst. Evol. Microbiol.">
        <title>The Global Catalogue of Microorganisms (GCM) 10K type strain sequencing project: providing services to taxonomists for standard genome sequencing and annotation.</title>
        <authorList>
            <consortium name="The Broad Institute Genomics Platform"/>
            <consortium name="The Broad Institute Genome Sequencing Center for Infectious Disease"/>
            <person name="Wu L."/>
            <person name="Ma J."/>
        </authorList>
    </citation>
    <scope>NUCLEOTIDE SEQUENCE [LARGE SCALE GENOMIC DNA]</scope>
    <source>
        <strain evidence="4">JCM 10425</strain>
    </source>
</reference>
<dbReference type="EMBL" id="BAAAGX010000003">
    <property type="protein sequence ID" value="GAA0223429.1"/>
    <property type="molecule type" value="Genomic_DNA"/>
</dbReference>
<feature type="transmembrane region" description="Helical" evidence="2">
    <location>
        <begin position="428"/>
        <end position="448"/>
    </location>
</feature>
<feature type="transmembrane region" description="Helical" evidence="2">
    <location>
        <begin position="629"/>
        <end position="648"/>
    </location>
</feature>
<feature type="transmembrane region" description="Helical" evidence="2">
    <location>
        <begin position="216"/>
        <end position="238"/>
    </location>
</feature>
<name>A0ABP3D842_9ACTN</name>
<feature type="compositionally biased region" description="Low complexity" evidence="1">
    <location>
        <begin position="670"/>
        <end position="679"/>
    </location>
</feature>
<evidence type="ECO:0000256" key="2">
    <source>
        <dbReference type="SAM" id="Phobius"/>
    </source>
</evidence>
<feature type="transmembrane region" description="Helical" evidence="2">
    <location>
        <begin position="182"/>
        <end position="204"/>
    </location>
</feature>
<protein>
    <recommendedName>
        <fullName evidence="5">Integral membrane protein</fullName>
    </recommendedName>
</protein>
<feature type="region of interest" description="Disordered" evidence="1">
    <location>
        <begin position="653"/>
        <end position="679"/>
    </location>
</feature>
<feature type="transmembrane region" description="Helical" evidence="2">
    <location>
        <begin position="489"/>
        <end position="514"/>
    </location>
</feature>
<keyword evidence="4" id="KW-1185">Reference proteome</keyword>
<comment type="caution">
    <text evidence="3">The sequence shown here is derived from an EMBL/GenBank/DDBJ whole genome shotgun (WGS) entry which is preliminary data.</text>
</comment>
<feature type="transmembrane region" description="Helical" evidence="2">
    <location>
        <begin position="278"/>
        <end position="297"/>
    </location>
</feature>
<sequence>MNWVGRLARWCLARAARRWPAELREQMHAEWLAELAALEAHQGTAKQRLGYAFSLLAAPPMRDADGEPRGWGASLAPGAPAVGLLVAALIALSVSAYSPDLAVRLLNLAGVEPAPPGGAWVVSLVGAVVTLAWCLLSGRWLGRRGPISGTGRFGAAGPAALAPVAFAPMVLLGALFADDLPYLLGVLVGLLIWAPGAAAVGVAAVRAARRGRVAALMLFGVPLVSALAAVASTVPIALAGRNATATMVASLTVGAPPAAFEEITNGHSSRTFYYQGPWGLTLVCFAAFTLAYGFGALRPRREPAGAPGRSAARDAAGRRGPLPVAAVVTAAGALAVAVIAWAYTLAILTPAMDDLSASAPMPGGSGELFMWTAELRAATILLATLSMLVATADRRFGPAAALLVGAGLTLANAVLHRMSITGPGGLRLALLVGAVPVIVGWAVAGSALTDRLSGTVLRRVMVGVLVAASVLPLITLQGTPGVNHPFLPIGLKATTIVLAVAGVLLAAVPTIAFSRDPMPRWAAVLLVVAPVVLIVGTGLIRPPMSGDSIGPAALAAFAALPLAVVCLAVLRRDTRRRPGRELAVWTGLTVAAVPATVLTVAIGGLLLMFVPNLVFDIDGSGYSYDGLSVVPGAATLMLPVAGLVAARIDGASGEARRRALPPDVDPLPSPESAESPAAG</sequence>
<feature type="transmembrane region" description="Helical" evidence="2">
    <location>
        <begin position="322"/>
        <end position="348"/>
    </location>
</feature>
<feature type="transmembrane region" description="Helical" evidence="2">
    <location>
        <begin position="552"/>
        <end position="570"/>
    </location>
</feature>
<feature type="transmembrane region" description="Helical" evidence="2">
    <location>
        <begin position="460"/>
        <end position="477"/>
    </location>
</feature>
<evidence type="ECO:0000313" key="3">
    <source>
        <dbReference type="EMBL" id="GAA0223429.1"/>
    </source>
</evidence>
<evidence type="ECO:0000313" key="4">
    <source>
        <dbReference type="Proteomes" id="UP001500967"/>
    </source>
</evidence>
<evidence type="ECO:0000256" key="1">
    <source>
        <dbReference type="SAM" id="MobiDB-lite"/>
    </source>
</evidence>
<keyword evidence="2" id="KW-0472">Membrane</keyword>
<gene>
    <name evidence="3" type="ORF">GCM10009539_05760</name>
</gene>
<feature type="transmembrane region" description="Helical" evidence="2">
    <location>
        <begin position="582"/>
        <end position="609"/>
    </location>
</feature>
<dbReference type="RefSeq" id="WP_344647133.1">
    <property type="nucleotide sequence ID" value="NZ_BAAAGX010000003.1"/>
</dbReference>
<feature type="transmembrane region" description="Helical" evidence="2">
    <location>
        <begin position="521"/>
        <end position="540"/>
    </location>
</feature>
<organism evidence="3 4">
    <name type="scientific">Cryptosporangium japonicum</name>
    <dbReference type="NCBI Taxonomy" id="80872"/>
    <lineage>
        <taxon>Bacteria</taxon>
        <taxon>Bacillati</taxon>
        <taxon>Actinomycetota</taxon>
        <taxon>Actinomycetes</taxon>
        <taxon>Cryptosporangiales</taxon>
        <taxon>Cryptosporangiaceae</taxon>
        <taxon>Cryptosporangium</taxon>
    </lineage>
</organism>
<accession>A0ABP3D842</accession>
<dbReference type="Proteomes" id="UP001500967">
    <property type="component" value="Unassembled WGS sequence"/>
</dbReference>
<feature type="transmembrane region" description="Helical" evidence="2">
    <location>
        <begin position="368"/>
        <end position="389"/>
    </location>
</feature>
<feature type="transmembrane region" description="Helical" evidence="2">
    <location>
        <begin position="396"/>
        <end position="416"/>
    </location>
</feature>